<dbReference type="AlphaFoldDB" id="A0A8J4XTZ3"/>
<dbReference type="Proteomes" id="UP000770661">
    <property type="component" value="Unassembled WGS sequence"/>
</dbReference>
<evidence type="ECO:0000313" key="1">
    <source>
        <dbReference type="EMBL" id="KAG0713022.1"/>
    </source>
</evidence>
<sequence length="122" mass="13568">MSPIEHMRSRIVTCSIRCVTLTAFEREVSGGVTGLVCLRDELMVATGSGHIQRLCWDGSINYSYCVDLRRVPFCDDQLVMKAIVFWMSGAGKLAGQVTKQNNASCAWVAGEYRKSVDIPEKF</sequence>
<dbReference type="EMBL" id="JACEEZ010021847">
    <property type="protein sequence ID" value="KAG0713022.1"/>
    <property type="molecule type" value="Genomic_DNA"/>
</dbReference>
<name>A0A8J4XTZ3_CHIOP</name>
<protein>
    <submittedName>
        <fullName evidence="1">Uncharacterized protein</fullName>
    </submittedName>
</protein>
<accession>A0A8J4XTZ3</accession>
<keyword evidence="2" id="KW-1185">Reference proteome</keyword>
<comment type="caution">
    <text evidence="1">The sequence shown here is derived from an EMBL/GenBank/DDBJ whole genome shotgun (WGS) entry which is preliminary data.</text>
</comment>
<proteinExistence type="predicted"/>
<gene>
    <name evidence="1" type="ORF">GWK47_017158</name>
</gene>
<organism evidence="1 2">
    <name type="scientific">Chionoecetes opilio</name>
    <name type="common">Atlantic snow crab</name>
    <name type="synonym">Cancer opilio</name>
    <dbReference type="NCBI Taxonomy" id="41210"/>
    <lineage>
        <taxon>Eukaryota</taxon>
        <taxon>Metazoa</taxon>
        <taxon>Ecdysozoa</taxon>
        <taxon>Arthropoda</taxon>
        <taxon>Crustacea</taxon>
        <taxon>Multicrustacea</taxon>
        <taxon>Malacostraca</taxon>
        <taxon>Eumalacostraca</taxon>
        <taxon>Eucarida</taxon>
        <taxon>Decapoda</taxon>
        <taxon>Pleocyemata</taxon>
        <taxon>Brachyura</taxon>
        <taxon>Eubrachyura</taxon>
        <taxon>Majoidea</taxon>
        <taxon>Majidae</taxon>
        <taxon>Chionoecetes</taxon>
    </lineage>
</organism>
<dbReference type="OrthoDB" id="67540at2759"/>
<reference evidence="1" key="1">
    <citation type="submission" date="2020-07" db="EMBL/GenBank/DDBJ databases">
        <title>The High-quality genome of the commercially important snow crab, Chionoecetes opilio.</title>
        <authorList>
            <person name="Jeong J.-H."/>
            <person name="Ryu S."/>
        </authorList>
    </citation>
    <scope>NUCLEOTIDE SEQUENCE</scope>
    <source>
        <strain evidence="1">MADBK_172401_WGS</strain>
        <tissue evidence="1">Digestive gland</tissue>
    </source>
</reference>
<evidence type="ECO:0000313" key="2">
    <source>
        <dbReference type="Proteomes" id="UP000770661"/>
    </source>
</evidence>